<name>A0A067M9S9_BOTB1</name>
<dbReference type="Gene3D" id="3.90.180.10">
    <property type="entry name" value="Medium-chain alcohol dehydrogenases, catalytic domain"/>
    <property type="match status" value="1"/>
</dbReference>
<evidence type="ECO:0000259" key="2">
    <source>
        <dbReference type="SMART" id="SM00829"/>
    </source>
</evidence>
<dbReference type="InterPro" id="IPR041694">
    <property type="entry name" value="ADH_N_2"/>
</dbReference>
<dbReference type="CDD" id="cd05288">
    <property type="entry name" value="PGDH"/>
    <property type="match status" value="1"/>
</dbReference>
<organism evidence="3 4">
    <name type="scientific">Botryobasidium botryosum (strain FD-172 SS1)</name>
    <dbReference type="NCBI Taxonomy" id="930990"/>
    <lineage>
        <taxon>Eukaryota</taxon>
        <taxon>Fungi</taxon>
        <taxon>Dikarya</taxon>
        <taxon>Basidiomycota</taxon>
        <taxon>Agaricomycotina</taxon>
        <taxon>Agaricomycetes</taxon>
        <taxon>Cantharellales</taxon>
        <taxon>Botryobasidiaceae</taxon>
        <taxon>Botryobasidium</taxon>
    </lineage>
</organism>
<dbReference type="Proteomes" id="UP000027195">
    <property type="component" value="Unassembled WGS sequence"/>
</dbReference>
<dbReference type="SMART" id="SM00829">
    <property type="entry name" value="PKS_ER"/>
    <property type="match status" value="1"/>
</dbReference>
<dbReference type="SUPFAM" id="SSF51735">
    <property type="entry name" value="NAD(P)-binding Rossmann-fold domains"/>
    <property type="match status" value="1"/>
</dbReference>
<sequence>MSPSGPVPNPRVVYARAPSGLPIPGETTIYDPTPTIDINHASLNGGILVKTLVLSPDPYMRKRMRPTDVNTYFPVFEPGQIIAGSGVGVVVRSEMDEYAAGDYVYIDRTMKWQHYSTYPPTDPIDKIRNDYGLPLSTFVGVNGVPGQSAYHALKAFGNAKKGETIYVSTGAGAVGSVVCQLAKLWGLKVIASAGTDEKVRYLKDELKVDVAFNYKTVPVEEVLAEHPLDIYWDNVGGRVLETAIDAARPGARIIMCGYISEYSSQPRYGIKNMDLAIWKCLSFHGFLAWPMHKANPDAFFDEMPRLVAEGKIKYREQVTRGLENADRALREIFTGENFGKAVVIVADQQV</sequence>
<gene>
    <name evidence="3" type="ORF">BOTBODRAFT_56796</name>
</gene>
<proteinExistence type="predicted"/>
<dbReference type="SUPFAM" id="SSF50129">
    <property type="entry name" value="GroES-like"/>
    <property type="match status" value="1"/>
</dbReference>
<accession>A0A067M9S9</accession>
<keyword evidence="1" id="KW-0560">Oxidoreductase</keyword>
<dbReference type="HOGENOM" id="CLU_026673_29_1_1"/>
<evidence type="ECO:0000313" key="4">
    <source>
        <dbReference type="Proteomes" id="UP000027195"/>
    </source>
</evidence>
<dbReference type="InterPro" id="IPR020843">
    <property type="entry name" value="ER"/>
</dbReference>
<evidence type="ECO:0000313" key="3">
    <source>
        <dbReference type="EMBL" id="KDQ12533.1"/>
    </source>
</evidence>
<feature type="domain" description="Enoyl reductase (ER)" evidence="2">
    <location>
        <begin position="47"/>
        <end position="343"/>
    </location>
</feature>
<dbReference type="InParanoid" id="A0A067M9S9"/>
<dbReference type="Gene3D" id="3.40.50.720">
    <property type="entry name" value="NAD(P)-binding Rossmann-like Domain"/>
    <property type="match status" value="1"/>
</dbReference>
<dbReference type="InterPro" id="IPR011032">
    <property type="entry name" value="GroES-like_sf"/>
</dbReference>
<dbReference type="PANTHER" id="PTHR43205:SF7">
    <property type="entry name" value="PROSTAGLANDIN REDUCTASE 1"/>
    <property type="match status" value="1"/>
</dbReference>
<dbReference type="EMBL" id="KL198050">
    <property type="protein sequence ID" value="KDQ12533.1"/>
    <property type="molecule type" value="Genomic_DNA"/>
</dbReference>
<keyword evidence="4" id="KW-1185">Reference proteome</keyword>
<protein>
    <recommendedName>
        <fullName evidence="2">Enoyl reductase (ER) domain-containing protein</fullName>
    </recommendedName>
</protein>
<dbReference type="InterPro" id="IPR036291">
    <property type="entry name" value="NAD(P)-bd_dom_sf"/>
</dbReference>
<dbReference type="AlphaFoldDB" id="A0A067M9S9"/>
<dbReference type="InterPro" id="IPR045010">
    <property type="entry name" value="MDR_fam"/>
</dbReference>
<dbReference type="FunCoup" id="A0A067M9S9">
    <property type="interactions" value="76"/>
</dbReference>
<dbReference type="PANTHER" id="PTHR43205">
    <property type="entry name" value="PROSTAGLANDIN REDUCTASE"/>
    <property type="match status" value="1"/>
</dbReference>
<dbReference type="GO" id="GO:0016628">
    <property type="term" value="F:oxidoreductase activity, acting on the CH-CH group of donors, NAD or NADP as acceptor"/>
    <property type="evidence" value="ECO:0007669"/>
    <property type="project" value="InterPro"/>
</dbReference>
<reference evidence="4" key="1">
    <citation type="journal article" date="2014" name="Proc. Natl. Acad. Sci. U.S.A.">
        <title>Extensive sampling of basidiomycete genomes demonstrates inadequacy of the white-rot/brown-rot paradigm for wood decay fungi.</title>
        <authorList>
            <person name="Riley R."/>
            <person name="Salamov A.A."/>
            <person name="Brown D.W."/>
            <person name="Nagy L.G."/>
            <person name="Floudas D."/>
            <person name="Held B.W."/>
            <person name="Levasseur A."/>
            <person name="Lombard V."/>
            <person name="Morin E."/>
            <person name="Otillar R."/>
            <person name="Lindquist E.A."/>
            <person name="Sun H."/>
            <person name="LaButti K.M."/>
            <person name="Schmutz J."/>
            <person name="Jabbour D."/>
            <person name="Luo H."/>
            <person name="Baker S.E."/>
            <person name="Pisabarro A.G."/>
            <person name="Walton J.D."/>
            <person name="Blanchette R.A."/>
            <person name="Henrissat B."/>
            <person name="Martin F."/>
            <person name="Cullen D."/>
            <person name="Hibbett D.S."/>
            <person name="Grigoriev I.V."/>
        </authorList>
    </citation>
    <scope>NUCLEOTIDE SEQUENCE [LARGE SCALE GENOMIC DNA]</scope>
    <source>
        <strain evidence="4">FD-172 SS1</strain>
    </source>
</reference>
<dbReference type="Pfam" id="PF00107">
    <property type="entry name" value="ADH_zinc_N"/>
    <property type="match status" value="1"/>
</dbReference>
<dbReference type="OrthoDB" id="809632at2759"/>
<dbReference type="Pfam" id="PF16884">
    <property type="entry name" value="ADH_N_2"/>
    <property type="match status" value="1"/>
</dbReference>
<dbReference type="InterPro" id="IPR013149">
    <property type="entry name" value="ADH-like_C"/>
</dbReference>
<evidence type="ECO:0000256" key="1">
    <source>
        <dbReference type="ARBA" id="ARBA00023002"/>
    </source>
</evidence>